<evidence type="ECO:0000313" key="1">
    <source>
        <dbReference type="EMBL" id="KAH7363485.1"/>
    </source>
</evidence>
<name>A0A8K0TH12_9PEZI</name>
<dbReference type="InterPro" id="IPR053206">
    <property type="entry name" value="Dimeric_xanthone_biosynth"/>
</dbReference>
<protein>
    <submittedName>
        <fullName evidence="1">Hemerythrin HHE cation binding domain-containing protein</fullName>
    </submittedName>
</protein>
<reference evidence="1" key="1">
    <citation type="journal article" date="2021" name="Nat. Commun.">
        <title>Genetic determinants of endophytism in the Arabidopsis root mycobiome.</title>
        <authorList>
            <person name="Mesny F."/>
            <person name="Miyauchi S."/>
            <person name="Thiergart T."/>
            <person name="Pickel B."/>
            <person name="Atanasova L."/>
            <person name="Karlsson M."/>
            <person name="Huettel B."/>
            <person name="Barry K.W."/>
            <person name="Haridas S."/>
            <person name="Chen C."/>
            <person name="Bauer D."/>
            <person name="Andreopoulos W."/>
            <person name="Pangilinan J."/>
            <person name="LaButti K."/>
            <person name="Riley R."/>
            <person name="Lipzen A."/>
            <person name="Clum A."/>
            <person name="Drula E."/>
            <person name="Henrissat B."/>
            <person name="Kohler A."/>
            <person name="Grigoriev I.V."/>
            <person name="Martin F.M."/>
            <person name="Hacquard S."/>
        </authorList>
    </citation>
    <scope>NUCLEOTIDE SEQUENCE</scope>
    <source>
        <strain evidence="1">MPI-CAGE-AT-0016</strain>
    </source>
</reference>
<dbReference type="PANTHER" id="PTHR38048:SF2">
    <property type="entry name" value="HEMERYTHRIN-LIKE DOMAIN-CONTAINING PROTEIN"/>
    <property type="match status" value="1"/>
</dbReference>
<dbReference type="PANTHER" id="PTHR38048">
    <property type="entry name" value="EXPRESSED PROTEIN"/>
    <property type="match status" value="1"/>
</dbReference>
<evidence type="ECO:0000313" key="2">
    <source>
        <dbReference type="Proteomes" id="UP000813385"/>
    </source>
</evidence>
<keyword evidence="2" id="KW-1185">Reference proteome</keyword>
<dbReference type="AlphaFoldDB" id="A0A8K0TH12"/>
<comment type="caution">
    <text evidence="1">The sequence shown here is derived from an EMBL/GenBank/DDBJ whole genome shotgun (WGS) entry which is preliminary data.</text>
</comment>
<dbReference type="EMBL" id="JAGPXD010000003">
    <property type="protein sequence ID" value="KAH7363485.1"/>
    <property type="molecule type" value="Genomic_DNA"/>
</dbReference>
<dbReference type="OrthoDB" id="58416at2759"/>
<dbReference type="Proteomes" id="UP000813385">
    <property type="component" value="Unassembled WGS sequence"/>
</dbReference>
<proteinExistence type="predicted"/>
<gene>
    <name evidence="1" type="ORF">B0T11DRAFT_94145</name>
</gene>
<organism evidence="1 2">
    <name type="scientific">Plectosphaerella cucumerina</name>
    <dbReference type="NCBI Taxonomy" id="40658"/>
    <lineage>
        <taxon>Eukaryota</taxon>
        <taxon>Fungi</taxon>
        <taxon>Dikarya</taxon>
        <taxon>Ascomycota</taxon>
        <taxon>Pezizomycotina</taxon>
        <taxon>Sordariomycetes</taxon>
        <taxon>Hypocreomycetidae</taxon>
        <taxon>Glomerellales</taxon>
        <taxon>Plectosphaerellaceae</taxon>
        <taxon>Plectosphaerella</taxon>
    </lineage>
</organism>
<sequence length="302" mass="33749">MAPVYADHPFPLIPTPVFQGKEESRSFQPDMYERVASEMANVHNMIIRGVNSIYLQAPHVKPADVPAFVQYCIQWYRLLDVHHTTEETDFFVAVEKVRGSQSCSTSISFRIFGSSGLLLTAIRTQMTGEKGCMDANVDQHHAFADGVAAFKSYIYRCAENPSEFDGRKLVEMIDLFGGVLIQHLTDEIPTLIALGRFGDDKMASLESTFATEGERNMKALGLVSGLPWCFVNHDITYEGGIWEAWPPAPAPVKFLCKNVVHWIHMSWWKFGSCDRAGRLRPLYAVPADDGKLKNVASAETTP</sequence>
<accession>A0A8K0TH12</accession>